<dbReference type="EMBL" id="JASGCB010000005">
    <property type="protein sequence ID" value="MDI9259547.1"/>
    <property type="molecule type" value="Genomic_DNA"/>
</dbReference>
<reference evidence="6 7" key="1">
    <citation type="submission" date="2023-04" db="EMBL/GenBank/DDBJ databases">
        <title>A. sendaiensis sub sp. chiapanensis a novel subspecie with specific adaptation in bacterial cell wall isolated from an active volcano.</title>
        <authorList>
            <person name="Alvarez Gutierrez P.E."/>
            <person name="Ortiz Cortes L.Y."/>
        </authorList>
    </citation>
    <scope>NUCLEOTIDE SEQUENCE [LARGE SCALE GENOMIC DNA]</scope>
    <source>
        <strain evidence="6 7">PA2</strain>
    </source>
</reference>
<comment type="caution">
    <text evidence="6">The sequence shown here is derived from an EMBL/GenBank/DDBJ whole genome shotgun (WGS) entry which is preliminary data.</text>
</comment>
<keyword evidence="2" id="KW-0436">Ligase</keyword>
<dbReference type="InterPro" id="IPR042099">
    <property type="entry name" value="ANL_N_sf"/>
</dbReference>
<accession>A0ABT6XXN5</accession>
<dbReference type="Gene3D" id="3.40.50.12780">
    <property type="entry name" value="N-terminal domain of ligase-like"/>
    <property type="match status" value="1"/>
</dbReference>
<dbReference type="Gene3D" id="3.30.300.30">
    <property type="match status" value="1"/>
</dbReference>
<dbReference type="Proteomes" id="UP001529245">
    <property type="component" value="Unassembled WGS sequence"/>
</dbReference>
<proteinExistence type="inferred from homology"/>
<evidence type="ECO:0000256" key="3">
    <source>
        <dbReference type="SAM" id="MobiDB-lite"/>
    </source>
</evidence>
<dbReference type="PANTHER" id="PTHR43201:SF5">
    <property type="entry name" value="MEDIUM-CHAIN ACYL-COA LIGASE ACSF2, MITOCHONDRIAL"/>
    <property type="match status" value="1"/>
</dbReference>
<feature type="domain" description="AMP-binding enzyme C-terminal" evidence="5">
    <location>
        <begin position="434"/>
        <end position="511"/>
    </location>
</feature>
<evidence type="ECO:0000259" key="5">
    <source>
        <dbReference type="Pfam" id="PF13193"/>
    </source>
</evidence>
<dbReference type="InterPro" id="IPR045851">
    <property type="entry name" value="AMP-bd_C_sf"/>
</dbReference>
<organism evidence="6 7">
    <name type="scientific">Alicyclobacillus sendaiensis PA2</name>
    <dbReference type="NCBI Taxonomy" id="3029425"/>
    <lineage>
        <taxon>Bacteria</taxon>
        <taxon>Bacillati</taxon>
        <taxon>Bacillota</taxon>
        <taxon>Bacilli</taxon>
        <taxon>Bacillales</taxon>
        <taxon>Alicyclobacillaceae</taxon>
        <taxon>Alicyclobacillus</taxon>
    </lineage>
</organism>
<dbReference type="InterPro" id="IPR025110">
    <property type="entry name" value="AMP-bd_C"/>
</dbReference>
<gene>
    <name evidence="6" type="ORF">QID03_05045</name>
</gene>
<dbReference type="SUPFAM" id="SSF56801">
    <property type="entry name" value="Acetyl-CoA synthetase-like"/>
    <property type="match status" value="1"/>
</dbReference>
<dbReference type="PROSITE" id="PS00455">
    <property type="entry name" value="AMP_BINDING"/>
    <property type="match status" value="1"/>
</dbReference>
<evidence type="ECO:0000259" key="4">
    <source>
        <dbReference type="Pfam" id="PF00501"/>
    </source>
</evidence>
<evidence type="ECO:0000256" key="2">
    <source>
        <dbReference type="ARBA" id="ARBA00022598"/>
    </source>
</evidence>
<dbReference type="InterPro" id="IPR000873">
    <property type="entry name" value="AMP-dep_synth/lig_dom"/>
</dbReference>
<evidence type="ECO:0000256" key="1">
    <source>
        <dbReference type="ARBA" id="ARBA00006432"/>
    </source>
</evidence>
<comment type="similarity">
    <text evidence="1">Belongs to the ATP-dependent AMP-binding enzyme family.</text>
</comment>
<sequence>MSAPLFLEQFESTLRTQPDQLAVIDLSGDAPVTLTYAELDGLATRIAARLLQLGVEPGEAVAYQLPSGWPFVAITLAIWKAGATPCPILPQLREREVAFILQSSESRVYIAPDEFRRFDYRPLVDLVRREVPRVEHTILVPNSPYAPQATDLGGLIASEAEAKARAAELQARRPGPDSHSQLLYTSGTTGEPKGVLHTHRTLSEALLIHTRTLGLTAKDRIWVPSPTAHQTGFLYGMLVSFYIGAPGIYHAIWDVDKARAAIEEHGATFVQAAMPFLSDITRADKPPKGLRLFIATGAAIPRQLAQEAREKLQCAVVGAWGSTESCLVTVGRPSDPPEKLWGTDGRVLDGMQIRVVDEEGRELPPGTEGNFQVKTPAMFVTYLHHPEWYEAAMTPDGFFDTGDLAVIDEDGYLRITGRKKDVVNRGGEKIPVVEIEDLLYQHPDIADAAVVAMPDERLGERACAYVVLKPGAKRLELCDITDFLGERGMAKIYWPERLEIIDEMPRTASGKIQKYVLRQDIQQKLERERAGAAEARERA</sequence>
<evidence type="ECO:0000313" key="7">
    <source>
        <dbReference type="Proteomes" id="UP001529245"/>
    </source>
</evidence>
<protein>
    <submittedName>
        <fullName evidence="6">AMP-binding protein</fullName>
    </submittedName>
</protein>
<dbReference type="InterPro" id="IPR020845">
    <property type="entry name" value="AMP-binding_CS"/>
</dbReference>
<dbReference type="Pfam" id="PF13193">
    <property type="entry name" value="AMP-binding_C"/>
    <property type="match status" value="1"/>
</dbReference>
<feature type="compositionally biased region" description="Polar residues" evidence="3">
    <location>
        <begin position="178"/>
        <end position="189"/>
    </location>
</feature>
<feature type="region of interest" description="Disordered" evidence="3">
    <location>
        <begin position="169"/>
        <end position="195"/>
    </location>
</feature>
<keyword evidence="7" id="KW-1185">Reference proteome</keyword>
<dbReference type="PANTHER" id="PTHR43201">
    <property type="entry name" value="ACYL-COA SYNTHETASE"/>
    <property type="match status" value="1"/>
</dbReference>
<name>A0ABT6XXN5_ALISE</name>
<feature type="domain" description="AMP-dependent synthetase/ligase" evidence="4">
    <location>
        <begin position="10"/>
        <end position="383"/>
    </location>
</feature>
<dbReference type="RefSeq" id="WP_283203103.1">
    <property type="nucleotide sequence ID" value="NZ_JASGCB010000005.1"/>
</dbReference>
<dbReference type="Pfam" id="PF00501">
    <property type="entry name" value="AMP-binding"/>
    <property type="match status" value="1"/>
</dbReference>
<evidence type="ECO:0000313" key="6">
    <source>
        <dbReference type="EMBL" id="MDI9259547.1"/>
    </source>
</evidence>